<evidence type="ECO:0000259" key="5">
    <source>
        <dbReference type="Pfam" id="PF04542"/>
    </source>
</evidence>
<feature type="domain" description="RNA polymerase sigma-70 region 2" evidence="5">
    <location>
        <begin position="14"/>
        <end position="75"/>
    </location>
</feature>
<evidence type="ECO:0000256" key="2">
    <source>
        <dbReference type="ARBA" id="ARBA00023082"/>
    </source>
</evidence>
<feature type="domain" description="RNA polymerase sigma factor 70 region 4 type 2" evidence="6">
    <location>
        <begin position="108"/>
        <end position="157"/>
    </location>
</feature>
<comment type="caution">
    <text evidence="7">The sequence shown here is derived from an EMBL/GenBank/DDBJ whole genome shotgun (WGS) entry which is preliminary data.</text>
</comment>
<keyword evidence="1" id="KW-0805">Transcription regulation</keyword>
<dbReference type="Pfam" id="PF08281">
    <property type="entry name" value="Sigma70_r4_2"/>
    <property type="match status" value="1"/>
</dbReference>
<evidence type="ECO:0000256" key="4">
    <source>
        <dbReference type="ARBA" id="ARBA00023163"/>
    </source>
</evidence>
<sequence>MEKISFRNNVLPLKNILYRLALRITQSEEDAKDIVQDTLLKVWDKKDEWNEIESIEAFSLTICRNLALDRIKKQDANNESLENTVIQDISRELSPLEETLQRDRVELVKRIINALPEKQRSCMQLRDIEGKQYKEIAEVLQITEEQVKVNIFRARKTVKERFIKLDDYGL</sequence>
<dbReference type="RefSeq" id="WP_219407714.1">
    <property type="nucleotide sequence ID" value="NZ_CAJZHJ010000040.1"/>
</dbReference>
<accession>A0ABS6YDF4</accession>
<dbReference type="NCBIfam" id="TIGR02937">
    <property type="entry name" value="sigma70-ECF"/>
    <property type="match status" value="1"/>
</dbReference>
<evidence type="ECO:0000313" key="8">
    <source>
        <dbReference type="Proteomes" id="UP000788426"/>
    </source>
</evidence>
<evidence type="ECO:0000259" key="6">
    <source>
        <dbReference type="Pfam" id="PF08281"/>
    </source>
</evidence>
<dbReference type="Pfam" id="PF04542">
    <property type="entry name" value="Sigma70_r2"/>
    <property type="match status" value="1"/>
</dbReference>
<dbReference type="PANTHER" id="PTHR43133:SF8">
    <property type="entry name" value="RNA POLYMERASE SIGMA FACTOR HI_1459-RELATED"/>
    <property type="match status" value="1"/>
</dbReference>
<dbReference type="InterPro" id="IPR013249">
    <property type="entry name" value="RNA_pol_sigma70_r4_t2"/>
</dbReference>
<protein>
    <submittedName>
        <fullName evidence="7">Sigma-70 family RNA polymerase sigma factor</fullName>
    </submittedName>
</protein>
<evidence type="ECO:0000256" key="1">
    <source>
        <dbReference type="ARBA" id="ARBA00023015"/>
    </source>
</evidence>
<dbReference type="InterPro" id="IPR039425">
    <property type="entry name" value="RNA_pol_sigma-70-like"/>
</dbReference>
<dbReference type="CDD" id="cd06171">
    <property type="entry name" value="Sigma70_r4"/>
    <property type="match status" value="1"/>
</dbReference>
<reference evidence="7 8" key="1">
    <citation type="submission" date="2021-07" db="EMBL/GenBank/DDBJ databases">
        <title>Genomic diversity and antimicrobial resistance of Prevotella spp. isolated from chronic lung disease airways.</title>
        <authorList>
            <person name="Webb K.A."/>
            <person name="Olagoke O.S."/>
            <person name="Baird T."/>
            <person name="Neill J."/>
            <person name="Pham A."/>
            <person name="Wells T.J."/>
            <person name="Ramsay K.A."/>
            <person name="Bell S.C."/>
            <person name="Sarovich D.S."/>
            <person name="Price E.P."/>
        </authorList>
    </citation>
    <scope>NUCLEOTIDE SEQUENCE [LARGE SCALE GENOMIC DNA]</scope>
    <source>
        <strain evidence="7 8">SCHI0011.S.12</strain>
    </source>
</reference>
<gene>
    <name evidence="7" type="ORF">KZO38_07475</name>
</gene>
<dbReference type="InterPro" id="IPR007627">
    <property type="entry name" value="RNA_pol_sigma70_r2"/>
</dbReference>
<keyword evidence="4" id="KW-0804">Transcription</keyword>
<dbReference type="Proteomes" id="UP000788426">
    <property type="component" value="Unassembled WGS sequence"/>
</dbReference>
<evidence type="ECO:0000256" key="3">
    <source>
        <dbReference type="ARBA" id="ARBA00023125"/>
    </source>
</evidence>
<name>A0ABS6YDF4_9BACT</name>
<organism evidence="7 8">
    <name type="scientific">Hoylesella nanceiensis</name>
    <dbReference type="NCBI Taxonomy" id="425941"/>
    <lineage>
        <taxon>Bacteria</taxon>
        <taxon>Pseudomonadati</taxon>
        <taxon>Bacteroidota</taxon>
        <taxon>Bacteroidia</taxon>
        <taxon>Bacteroidales</taxon>
        <taxon>Prevotellaceae</taxon>
        <taxon>Hoylesella</taxon>
    </lineage>
</organism>
<proteinExistence type="predicted"/>
<evidence type="ECO:0000313" key="7">
    <source>
        <dbReference type="EMBL" id="MBW4769599.1"/>
    </source>
</evidence>
<dbReference type="EMBL" id="JAHXCT010000005">
    <property type="protein sequence ID" value="MBW4769599.1"/>
    <property type="molecule type" value="Genomic_DNA"/>
</dbReference>
<keyword evidence="8" id="KW-1185">Reference proteome</keyword>
<dbReference type="PANTHER" id="PTHR43133">
    <property type="entry name" value="RNA POLYMERASE ECF-TYPE SIGMA FACTO"/>
    <property type="match status" value="1"/>
</dbReference>
<keyword evidence="2" id="KW-0731">Sigma factor</keyword>
<keyword evidence="3" id="KW-0238">DNA-binding</keyword>
<dbReference type="InterPro" id="IPR014284">
    <property type="entry name" value="RNA_pol_sigma-70_dom"/>
</dbReference>